<keyword evidence="4" id="KW-0804">Transcription</keyword>
<evidence type="ECO:0000256" key="5">
    <source>
        <dbReference type="ARBA" id="ARBA00023242"/>
    </source>
</evidence>
<dbReference type="PROSITE" id="PS51032">
    <property type="entry name" value="AP2_ERF"/>
    <property type="match status" value="1"/>
</dbReference>
<dbReference type="Proteomes" id="UP001472677">
    <property type="component" value="Unassembled WGS sequence"/>
</dbReference>
<evidence type="ECO:0000256" key="3">
    <source>
        <dbReference type="ARBA" id="ARBA00023125"/>
    </source>
</evidence>
<keyword evidence="3" id="KW-0238">DNA-binding</keyword>
<evidence type="ECO:0000259" key="6">
    <source>
        <dbReference type="PROSITE" id="PS51032"/>
    </source>
</evidence>
<dbReference type="SUPFAM" id="SSF54171">
    <property type="entry name" value="DNA-binding domain"/>
    <property type="match status" value="1"/>
</dbReference>
<dbReference type="InterPro" id="IPR001471">
    <property type="entry name" value="AP2/ERF_dom"/>
</dbReference>
<accession>A0ABR2DC55</accession>
<proteinExistence type="predicted"/>
<reference evidence="7 8" key="1">
    <citation type="journal article" date="2024" name="G3 (Bethesda)">
        <title>Genome assembly of Hibiscus sabdariffa L. provides insights into metabolisms of medicinal natural products.</title>
        <authorList>
            <person name="Kim T."/>
        </authorList>
    </citation>
    <scope>NUCLEOTIDE SEQUENCE [LARGE SCALE GENOMIC DNA]</scope>
    <source>
        <strain evidence="7">TK-2024</strain>
        <tissue evidence="7">Old leaves</tissue>
    </source>
</reference>
<keyword evidence="8" id="KW-1185">Reference proteome</keyword>
<evidence type="ECO:0000313" key="8">
    <source>
        <dbReference type="Proteomes" id="UP001472677"/>
    </source>
</evidence>
<dbReference type="PANTHER" id="PTHR32467:SF157">
    <property type="entry name" value="AP2-LIKE ETHYLENE-RESPONSIVE TRANSCRIPTION FACTOR CRL5"/>
    <property type="match status" value="1"/>
</dbReference>
<protein>
    <recommendedName>
        <fullName evidence="6">AP2/ERF domain-containing protein</fullName>
    </recommendedName>
</protein>
<keyword evidence="5" id="KW-0539">Nucleus</keyword>
<evidence type="ECO:0000256" key="1">
    <source>
        <dbReference type="ARBA" id="ARBA00004123"/>
    </source>
</evidence>
<dbReference type="SMART" id="SM00380">
    <property type="entry name" value="AP2"/>
    <property type="match status" value="1"/>
</dbReference>
<evidence type="ECO:0000256" key="2">
    <source>
        <dbReference type="ARBA" id="ARBA00023015"/>
    </source>
</evidence>
<comment type="caution">
    <text evidence="7">The sequence shown here is derived from an EMBL/GenBank/DDBJ whole genome shotgun (WGS) entry which is preliminary data.</text>
</comment>
<feature type="domain" description="AP2/ERF" evidence="6">
    <location>
        <begin position="1"/>
        <end position="45"/>
    </location>
</feature>
<organism evidence="7 8">
    <name type="scientific">Hibiscus sabdariffa</name>
    <name type="common">roselle</name>
    <dbReference type="NCBI Taxonomy" id="183260"/>
    <lineage>
        <taxon>Eukaryota</taxon>
        <taxon>Viridiplantae</taxon>
        <taxon>Streptophyta</taxon>
        <taxon>Embryophyta</taxon>
        <taxon>Tracheophyta</taxon>
        <taxon>Spermatophyta</taxon>
        <taxon>Magnoliopsida</taxon>
        <taxon>eudicotyledons</taxon>
        <taxon>Gunneridae</taxon>
        <taxon>Pentapetalae</taxon>
        <taxon>rosids</taxon>
        <taxon>malvids</taxon>
        <taxon>Malvales</taxon>
        <taxon>Malvaceae</taxon>
        <taxon>Malvoideae</taxon>
        <taxon>Hibiscus</taxon>
    </lineage>
</organism>
<name>A0ABR2DC55_9ROSI</name>
<evidence type="ECO:0000313" key="7">
    <source>
        <dbReference type="EMBL" id="KAK8534167.1"/>
    </source>
</evidence>
<comment type="subcellular location">
    <subcellularLocation>
        <location evidence="1">Nucleus</location>
    </subcellularLocation>
</comment>
<dbReference type="InterPro" id="IPR036955">
    <property type="entry name" value="AP2/ERF_dom_sf"/>
</dbReference>
<dbReference type="EMBL" id="JBBPBM010000032">
    <property type="protein sequence ID" value="KAK8534167.1"/>
    <property type="molecule type" value="Genomic_DNA"/>
</dbReference>
<evidence type="ECO:0000256" key="4">
    <source>
        <dbReference type="ARBA" id="ARBA00023163"/>
    </source>
</evidence>
<sequence>MLFQSTRAFSVYLGGYDMEEKAARAYDLAALKYWGPSTHIIFSFENYREELEEMQNMNRQEYVAHLRRKSSGFSRGASMFIGVQVCGIKAMHYKIGIKASTSDGGFVGTLEIGLKKFSDRKNKIKQLENLLSFQVLPMAMDRHNDTM</sequence>
<dbReference type="PANTHER" id="PTHR32467">
    <property type="entry name" value="AP2-LIKE ETHYLENE-RESPONSIVE TRANSCRIPTION FACTOR"/>
    <property type="match status" value="1"/>
</dbReference>
<dbReference type="Gene3D" id="3.30.730.10">
    <property type="entry name" value="AP2/ERF domain"/>
    <property type="match status" value="1"/>
</dbReference>
<keyword evidence="2" id="KW-0805">Transcription regulation</keyword>
<dbReference type="InterPro" id="IPR016177">
    <property type="entry name" value="DNA-bd_dom_sf"/>
</dbReference>
<gene>
    <name evidence="7" type="ORF">V6N12_047560</name>
</gene>